<dbReference type="GO" id="GO:0004815">
    <property type="term" value="F:aspartate-tRNA ligase activity"/>
    <property type="evidence" value="ECO:0007669"/>
    <property type="project" value="UniProtKB-UniRule"/>
</dbReference>
<dbReference type="SUPFAM" id="SSF55261">
    <property type="entry name" value="GAD domain-like"/>
    <property type="match status" value="1"/>
</dbReference>
<evidence type="ECO:0000256" key="6">
    <source>
        <dbReference type="ARBA" id="ARBA00022917"/>
    </source>
</evidence>
<evidence type="ECO:0000259" key="9">
    <source>
        <dbReference type="PROSITE" id="PS50862"/>
    </source>
</evidence>
<gene>
    <name evidence="8" type="primary">aspS</name>
    <name evidence="10" type="ordered locus">Trad_1772</name>
</gene>
<dbReference type="CDD" id="cd00777">
    <property type="entry name" value="AspRS_core"/>
    <property type="match status" value="1"/>
</dbReference>
<dbReference type="GO" id="GO:0003676">
    <property type="term" value="F:nucleic acid binding"/>
    <property type="evidence" value="ECO:0007669"/>
    <property type="project" value="InterPro"/>
</dbReference>
<reference evidence="11" key="1">
    <citation type="submission" date="2010-05" db="EMBL/GenBank/DDBJ databases">
        <title>The complete genome of Truepera radiovictris DSM 17093.</title>
        <authorList>
            <consortium name="US DOE Joint Genome Institute (JGI-PGF)"/>
            <person name="Lucas S."/>
            <person name="Copeland A."/>
            <person name="Lapidus A."/>
            <person name="Glavina del Rio T."/>
            <person name="Dalin E."/>
            <person name="Tice H."/>
            <person name="Bruce D."/>
            <person name="Goodwin L."/>
            <person name="Pitluck S."/>
            <person name="Kyrpides N."/>
            <person name="Mavromatis K."/>
            <person name="Ovchinnikova G."/>
            <person name="Munk A.C."/>
            <person name="Detter J.C."/>
            <person name="Han C."/>
            <person name="Tapia R."/>
            <person name="Land M."/>
            <person name="Hauser L."/>
            <person name="Markowitz V."/>
            <person name="Cheng J.-F."/>
            <person name="Hugenholtz P."/>
            <person name="Woyke T."/>
            <person name="Wu D."/>
            <person name="Tindall B."/>
            <person name="Pomrenke H.G."/>
            <person name="Brambilla E."/>
            <person name="Klenk H.-P."/>
            <person name="Eisen J.A."/>
        </authorList>
    </citation>
    <scope>NUCLEOTIDE SEQUENCE [LARGE SCALE GENOMIC DNA]</scope>
    <source>
        <strain evidence="11">DSM 17093 / CIP 108686 / LMG 22925 / RQ-24</strain>
    </source>
</reference>
<comment type="caution">
    <text evidence="8">Lacks conserved residue(s) required for the propagation of feature annotation.</text>
</comment>
<dbReference type="OrthoDB" id="9802326at2"/>
<keyword evidence="6 8" id="KW-0648">Protein biosynthesis</keyword>
<name>D7CQA6_TRURR</name>
<evidence type="ECO:0000313" key="11">
    <source>
        <dbReference type="Proteomes" id="UP000000379"/>
    </source>
</evidence>
<feature type="binding site" evidence="8">
    <location>
        <position position="500"/>
    </location>
    <ligand>
        <name>L-aspartate</name>
        <dbReference type="ChEBI" id="CHEBI:29991"/>
    </ligand>
</feature>
<keyword evidence="5 8" id="KW-0067">ATP-binding</keyword>
<evidence type="ECO:0000256" key="1">
    <source>
        <dbReference type="ARBA" id="ARBA00006303"/>
    </source>
</evidence>
<dbReference type="PANTHER" id="PTHR22594:SF5">
    <property type="entry name" value="ASPARTATE--TRNA LIGASE, MITOCHONDRIAL"/>
    <property type="match status" value="1"/>
</dbReference>
<feature type="binding site" evidence="8">
    <location>
        <begin position="231"/>
        <end position="233"/>
    </location>
    <ligand>
        <name>ATP</name>
        <dbReference type="ChEBI" id="CHEBI:30616"/>
    </ligand>
</feature>
<evidence type="ECO:0000256" key="4">
    <source>
        <dbReference type="ARBA" id="ARBA00022741"/>
    </source>
</evidence>
<dbReference type="InterPro" id="IPR047089">
    <property type="entry name" value="Asp-tRNA-ligase_1_N"/>
</dbReference>
<dbReference type="RefSeq" id="WP_013178257.1">
    <property type="nucleotide sequence ID" value="NC_014221.1"/>
</dbReference>
<dbReference type="InterPro" id="IPR045864">
    <property type="entry name" value="aa-tRNA-synth_II/BPL/LPL"/>
</dbReference>
<feature type="region of interest" description="Aspartate" evidence="8">
    <location>
        <begin position="209"/>
        <end position="212"/>
    </location>
</feature>
<evidence type="ECO:0000256" key="7">
    <source>
        <dbReference type="ARBA" id="ARBA00023146"/>
    </source>
</evidence>
<dbReference type="NCBIfam" id="TIGR00459">
    <property type="entry name" value="aspS_bact"/>
    <property type="match status" value="1"/>
</dbReference>
<dbReference type="InterPro" id="IPR029351">
    <property type="entry name" value="GAD_dom"/>
</dbReference>
<dbReference type="Proteomes" id="UP000000379">
    <property type="component" value="Chromosome"/>
</dbReference>
<evidence type="ECO:0000256" key="8">
    <source>
        <dbReference type="HAMAP-Rule" id="MF_00044"/>
    </source>
</evidence>
<dbReference type="GO" id="GO:0005737">
    <property type="term" value="C:cytoplasm"/>
    <property type="evidence" value="ECO:0007669"/>
    <property type="project" value="UniProtKB-SubCell"/>
</dbReference>
<dbReference type="SUPFAM" id="SSF50249">
    <property type="entry name" value="Nucleic acid-binding proteins"/>
    <property type="match status" value="1"/>
</dbReference>
<dbReference type="InterPro" id="IPR047090">
    <property type="entry name" value="AspRS_core"/>
</dbReference>
<evidence type="ECO:0000256" key="2">
    <source>
        <dbReference type="ARBA" id="ARBA00022490"/>
    </source>
</evidence>
<comment type="similarity">
    <text evidence="1 8">Belongs to the class-II aminoacyl-tRNA synthetase family. Type 1 subfamily.</text>
</comment>
<dbReference type="Pfam" id="PF00152">
    <property type="entry name" value="tRNA-synt_2"/>
    <property type="match status" value="1"/>
</dbReference>
<organism evidence="10 11">
    <name type="scientific">Truepera radiovictrix (strain DSM 17093 / CIP 108686 / LMG 22925 / RQ-24)</name>
    <dbReference type="NCBI Taxonomy" id="649638"/>
    <lineage>
        <taxon>Bacteria</taxon>
        <taxon>Thermotogati</taxon>
        <taxon>Deinococcota</taxon>
        <taxon>Deinococci</taxon>
        <taxon>Trueperales</taxon>
        <taxon>Trueperaceae</taxon>
        <taxon>Truepera</taxon>
    </lineage>
</organism>
<dbReference type="HAMAP" id="MF_00044">
    <property type="entry name" value="Asp_tRNA_synth_type1"/>
    <property type="match status" value="1"/>
</dbReference>
<dbReference type="Gene3D" id="2.40.50.140">
    <property type="entry name" value="Nucleic acid-binding proteins"/>
    <property type="match status" value="1"/>
</dbReference>
<dbReference type="GO" id="GO:0050560">
    <property type="term" value="F:aspartate-tRNA(Asn) ligase activity"/>
    <property type="evidence" value="ECO:0007669"/>
    <property type="project" value="UniProtKB-EC"/>
</dbReference>
<protein>
    <recommendedName>
        <fullName evidence="8">Aspartate--tRNA(Asp/Asn) ligase</fullName>
        <ecNumber evidence="8">6.1.1.23</ecNumber>
    </recommendedName>
    <alternativeName>
        <fullName evidence="8">Aspartyl-tRNA synthetase</fullName>
        <shortName evidence="8">AspRS</shortName>
    </alternativeName>
    <alternativeName>
        <fullName evidence="8">Non-discriminating aspartyl-tRNA synthetase</fullName>
        <shortName evidence="8">ND-AspRS</shortName>
    </alternativeName>
</protein>
<feature type="binding site" evidence="8">
    <location>
        <position position="240"/>
    </location>
    <ligand>
        <name>ATP</name>
        <dbReference type="ChEBI" id="CHEBI:30616"/>
    </ligand>
</feature>
<feature type="binding site" evidence="8">
    <location>
        <position position="231"/>
    </location>
    <ligand>
        <name>L-aspartate</name>
        <dbReference type="ChEBI" id="CHEBI:29991"/>
    </ligand>
</feature>
<dbReference type="KEGG" id="tra:Trad_1772"/>
<dbReference type="HOGENOM" id="CLU_014330_3_2_0"/>
<dbReference type="EMBL" id="CP002049">
    <property type="protein sequence ID" value="ADI14890.1"/>
    <property type="molecule type" value="Genomic_DNA"/>
</dbReference>
<dbReference type="InterPro" id="IPR004365">
    <property type="entry name" value="NA-bd_OB_tRNA"/>
</dbReference>
<evidence type="ECO:0000256" key="5">
    <source>
        <dbReference type="ARBA" id="ARBA00022840"/>
    </source>
</evidence>
<feature type="binding site" evidence="8">
    <location>
        <position position="185"/>
    </location>
    <ligand>
        <name>L-aspartate</name>
        <dbReference type="ChEBI" id="CHEBI:29991"/>
    </ligand>
</feature>
<dbReference type="STRING" id="649638.Trad_1772"/>
<dbReference type="InterPro" id="IPR012340">
    <property type="entry name" value="NA-bd_OB-fold"/>
</dbReference>
<comment type="subcellular location">
    <subcellularLocation>
        <location evidence="8">Cytoplasm</location>
    </subcellularLocation>
</comment>
<dbReference type="PROSITE" id="PS50862">
    <property type="entry name" value="AA_TRNA_LIGASE_II"/>
    <property type="match status" value="1"/>
</dbReference>
<dbReference type="AlphaFoldDB" id="D7CQA6"/>
<dbReference type="eggNOG" id="COG0173">
    <property type="taxonomic scope" value="Bacteria"/>
</dbReference>
<keyword evidence="4 8" id="KW-0547">Nucleotide-binding</keyword>
<dbReference type="InterPro" id="IPR004364">
    <property type="entry name" value="Aa-tRNA-synt_II"/>
</dbReference>
<dbReference type="SUPFAM" id="SSF55681">
    <property type="entry name" value="Class II aaRS and biotin synthetases"/>
    <property type="match status" value="1"/>
</dbReference>
<evidence type="ECO:0000256" key="3">
    <source>
        <dbReference type="ARBA" id="ARBA00022598"/>
    </source>
</evidence>
<reference evidence="10 11" key="2">
    <citation type="journal article" date="2011" name="Stand. Genomic Sci.">
        <title>Complete genome sequence of Truepera radiovictrix type strain (RQ-24).</title>
        <authorList>
            <person name="Ivanova N."/>
            <person name="Rohde C."/>
            <person name="Munk C."/>
            <person name="Nolan M."/>
            <person name="Lucas S."/>
            <person name="Del Rio T.G."/>
            <person name="Tice H."/>
            <person name="Deshpande S."/>
            <person name="Cheng J.F."/>
            <person name="Tapia R."/>
            <person name="Han C."/>
            <person name="Goodwin L."/>
            <person name="Pitluck S."/>
            <person name="Liolios K."/>
            <person name="Mavromatis K."/>
            <person name="Mikhailova N."/>
            <person name="Pati A."/>
            <person name="Chen A."/>
            <person name="Palaniappan K."/>
            <person name="Land M."/>
            <person name="Hauser L."/>
            <person name="Chang Y.J."/>
            <person name="Jeffries C.D."/>
            <person name="Brambilla E."/>
            <person name="Rohde M."/>
            <person name="Goker M."/>
            <person name="Tindall B.J."/>
            <person name="Woyke T."/>
            <person name="Bristow J."/>
            <person name="Eisen J.A."/>
            <person name="Markowitz V."/>
            <person name="Hugenholtz P."/>
            <person name="Kyrpides N.C."/>
            <person name="Klenk H.P."/>
            <person name="Lapidus A."/>
        </authorList>
    </citation>
    <scope>NUCLEOTIDE SEQUENCE [LARGE SCALE GENOMIC DNA]</scope>
    <source>
        <strain evidence="11">DSM 17093 / CIP 108686 / LMG 22925 / RQ-24</strain>
    </source>
</reference>
<dbReference type="InterPro" id="IPR002312">
    <property type="entry name" value="Asp/Asn-tRNA-synth_IIb"/>
</dbReference>
<dbReference type="PRINTS" id="PR01042">
    <property type="entry name" value="TRNASYNTHASP"/>
</dbReference>
<keyword evidence="11" id="KW-1185">Reference proteome</keyword>
<comment type="subunit">
    <text evidence="8">Homodimer.</text>
</comment>
<dbReference type="Gene3D" id="3.30.1360.30">
    <property type="entry name" value="GAD-like domain"/>
    <property type="match status" value="1"/>
</dbReference>
<proteinExistence type="inferred from homology"/>
<dbReference type="InterPro" id="IPR004524">
    <property type="entry name" value="Asp-tRNA-ligase_1"/>
</dbReference>
<dbReference type="EC" id="6.1.1.23" evidence="8"/>
<dbReference type="GO" id="GO:0006422">
    <property type="term" value="P:aspartyl-tRNA aminoacylation"/>
    <property type="evidence" value="ECO:0007669"/>
    <property type="project" value="UniProtKB-UniRule"/>
</dbReference>
<dbReference type="Gene3D" id="3.30.930.10">
    <property type="entry name" value="Bira Bifunctional Protein, Domain 2"/>
    <property type="match status" value="1"/>
</dbReference>
<keyword evidence="7 8" id="KW-0030">Aminoacyl-tRNA synthetase</keyword>
<dbReference type="InterPro" id="IPR004115">
    <property type="entry name" value="GAD-like_sf"/>
</dbReference>
<feature type="binding site" evidence="8">
    <location>
        <position position="493"/>
    </location>
    <ligand>
        <name>ATP</name>
        <dbReference type="ChEBI" id="CHEBI:30616"/>
    </ligand>
</feature>
<sequence>MTRAHTSPPSAARTPCGTLREAHVGQDVTLKGWVNRRRDLGGLVFFDLRDRSGLVQVVVEPGSGAFGTAERLRSEFVVEVTGRVRARPEGQRSDRLQTGAVEVVARGVTVLSEAKTPPFLVDGSVDAGEVSEELRLKYRYLDLRRPEALRPLLVRHKVIKAIWDFLDAEGFVQVETPLLTLSTPEGARDFVVPSRTQPGSFYALPQSPQLFKQLLMMAGVERYFQIARCFRDEDLRADRQPDFTQLDLEMSFVTQDELLDLNERLMRAVAKAALGIDLTLPFTRLTYEDAMNRFGSDKPDVRFALELQDLSETFAETDFRGFRGVLEAGGRVKALPLTAEHAAELSRKRLGELEAHAKTHGAKGMAWLRREGDGFAGPIAKFLSAAETAELAAHAPETGDLLLIVADAWRVACEALGAVRARLGHELGLIPGGTYRFLWVVDFPLLERDDETGGYTYMHHPFTRPREEDLPLLETDPGRVRAWAYDLVLNGFEVGGGSLRIYDQATQLKMFAALGISEREARERFGFFVDALAYGAPPHGGVAWGLDRLVMLFAGAQSLRDVIAFPKNQRGGDPLTGAPAPLSAAQLAELSLSVTAADGTTAEARGGGGA</sequence>
<evidence type="ECO:0000313" key="10">
    <source>
        <dbReference type="EMBL" id="ADI14890.1"/>
    </source>
</evidence>
<keyword evidence="2 8" id="KW-0963">Cytoplasm</keyword>
<feature type="site" description="Important for tRNA non-discrimination" evidence="8">
    <location>
        <position position="90"/>
    </location>
</feature>
<dbReference type="InterPro" id="IPR006195">
    <property type="entry name" value="aa-tRNA-synth_II"/>
</dbReference>
<comment type="function">
    <text evidence="8">Aspartyl-tRNA synthetase with relaxed tRNA specificity since it is able to aspartylate not only its cognate tRNA(Asp) but also tRNA(Asn). Reaction proceeds in two steps: L-aspartate is first activated by ATP to form Asp-AMP and then transferred to the acceptor end of tRNA(Asp/Asn).</text>
</comment>
<accession>D7CQA6</accession>
<dbReference type="CDD" id="cd04317">
    <property type="entry name" value="EcAspRS_like_N"/>
    <property type="match status" value="1"/>
</dbReference>
<dbReference type="NCBIfam" id="NF001750">
    <property type="entry name" value="PRK00476.1"/>
    <property type="match status" value="1"/>
</dbReference>
<feature type="domain" description="Aminoacyl-transfer RNA synthetases class-II family profile" evidence="9">
    <location>
        <begin position="154"/>
        <end position="566"/>
    </location>
</feature>
<keyword evidence="3 8" id="KW-0436">Ligase</keyword>
<dbReference type="PANTHER" id="PTHR22594">
    <property type="entry name" value="ASPARTYL/LYSYL-TRNA SYNTHETASE"/>
    <property type="match status" value="1"/>
</dbReference>
<feature type="binding site" evidence="8">
    <location>
        <begin position="545"/>
        <end position="548"/>
    </location>
    <ligand>
        <name>ATP</name>
        <dbReference type="ChEBI" id="CHEBI:30616"/>
    </ligand>
</feature>
<dbReference type="Pfam" id="PF02938">
    <property type="entry name" value="GAD"/>
    <property type="match status" value="1"/>
</dbReference>
<dbReference type="Pfam" id="PF01336">
    <property type="entry name" value="tRNA_anti-codon"/>
    <property type="match status" value="1"/>
</dbReference>
<feature type="binding site" evidence="8">
    <location>
        <position position="459"/>
    </location>
    <ligand>
        <name>L-aspartate</name>
        <dbReference type="ChEBI" id="CHEBI:29991"/>
    </ligand>
</feature>
<dbReference type="GO" id="GO:0005524">
    <property type="term" value="F:ATP binding"/>
    <property type="evidence" value="ECO:0007669"/>
    <property type="project" value="UniProtKB-UniRule"/>
</dbReference>
<comment type="catalytic activity">
    <reaction evidence="8">
        <text>tRNA(Asx) + L-aspartate + ATP = L-aspartyl-tRNA(Asx) + AMP + diphosphate</text>
        <dbReference type="Rhea" id="RHEA:18349"/>
        <dbReference type="Rhea" id="RHEA-COMP:9710"/>
        <dbReference type="Rhea" id="RHEA-COMP:9711"/>
        <dbReference type="ChEBI" id="CHEBI:29991"/>
        <dbReference type="ChEBI" id="CHEBI:30616"/>
        <dbReference type="ChEBI" id="CHEBI:33019"/>
        <dbReference type="ChEBI" id="CHEBI:78442"/>
        <dbReference type="ChEBI" id="CHEBI:78516"/>
        <dbReference type="ChEBI" id="CHEBI:456215"/>
        <dbReference type="EC" id="6.1.1.23"/>
    </reaction>
</comment>